<dbReference type="Proteomes" id="UP000192796">
    <property type="component" value="Unassembled WGS sequence"/>
</dbReference>
<evidence type="ECO:0000313" key="4">
    <source>
        <dbReference type="Proteomes" id="UP000192796"/>
    </source>
</evidence>
<dbReference type="Pfam" id="PF18962">
    <property type="entry name" value="Por_Secre_tail"/>
    <property type="match status" value="1"/>
</dbReference>
<feature type="domain" description="Secretion system C-terminal sorting" evidence="2">
    <location>
        <begin position="283"/>
        <end position="351"/>
    </location>
</feature>
<dbReference type="InterPro" id="IPR026444">
    <property type="entry name" value="Secre_tail"/>
</dbReference>
<feature type="chain" id="PRO_5013365851" description="Secretion system C-terminal sorting domain-containing protein" evidence="1">
    <location>
        <begin position="22"/>
        <end position="357"/>
    </location>
</feature>
<reference evidence="3 4" key="1">
    <citation type="submission" date="2016-03" db="EMBL/GenBank/DDBJ databases">
        <title>Niastella vici sp. nov., isolated from farmland soil.</title>
        <authorList>
            <person name="Chen L."/>
            <person name="Wang D."/>
            <person name="Yang S."/>
            <person name="Wang G."/>
        </authorList>
    </citation>
    <scope>NUCLEOTIDE SEQUENCE [LARGE SCALE GENOMIC DNA]</scope>
    <source>
        <strain evidence="3 4">DJ57</strain>
    </source>
</reference>
<evidence type="ECO:0000259" key="2">
    <source>
        <dbReference type="Pfam" id="PF18962"/>
    </source>
</evidence>
<protein>
    <recommendedName>
        <fullName evidence="2">Secretion system C-terminal sorting domain-containing protein</fullName>
    </recommendedName>
</protein>
<proteinExistence type="predicted"/>
<dbReference type="OrthoDB" id="642389at2"/>
<keyword evidence="1" id="KW-0732">Signal</keyword>
<sequence>MKYIHGLLLLVAVIACRTTSAQCTGGCPSGAIAMPAGSATLTAGSTYCISTSTNLSGNAYTVSGTLVIQTGTVTLGNVTLNKTGLILVKFGAKLVITGILTGENTVPVSTIDNLIICNGGFLDITGSFSQGQTNIAVNDFGVMKVTGAWTAGSTASYVKIGNGSLIELCSSFNMIKDGFFTETGTADSYLVVHAPMIQSATNGWLSNLKSASHLKWTADAGAAFVSHPAAYTCSACGNYNLAPTGTTSSCGSAANAAISTVLSVPDKQPVKHPTDVITRAIAYPNPAASYIYLQLPKGSSYTTLSIFNEAGQLVHRTPVKAGTTPTKYNLPAQLKPGLYFIQLVGKEGSLILKLAKE</sequence>
<gene>
    <name evidence="3" type="ORF">A3860_26030</name>
</gene>
<dbReference type="NCBIfam" id="TIGR04183">
    <property type="entry name" value="Por_Secre_tail"/>
    <property type="match status" value="1"/>
</dbReference>
<dbReference type="PROSITE" id="PS51257">
    <property type="entry name" value="PROKAR_LIPOPROTEIN"/>
    <property type="match status" value="1"/>
</dbReference>
<organism evidence="3 4">
    <name type="scientific">Niastella vici</name>
    <dbReference type="NCBI Taxonomy" id="1703345"/>
    <lineage>
        <taxon>Bacteria</taxon>
        <taxon>Pseudomonadati</taxon>
        <taxon>Bacteroidota</taxon>
        <taxon>Chitinophagia</taxon>
        <taxon>Chitinophagales</taxon>
        <taxon>Chitinophagaceae</taxon>
        <taxon>Niastella</taxon>
    </lineage>
</organism>
<name>A0A1V9FX10_9BACT</name>
<comment type="caution">
    <text evidence="3">The sequence shown here is derived from an EMBL/GenBank/DDBJ whole genome shotgun (WGS) entry which is preliminary data.</text>
</comment>
<dbReference type="AlphaFoldDB" id="A0A1V9FX10"/>
<dbReference type="RefSeq" id="WP_081148139.1">
    <property type="nucleotide sequence ID" value="NZ_LVYD01000048.1"/>
</dbReference>
<dbReference type="EMBL" id="LVYD01000048">
    <property type="protein sequence ID" value="OQP62776.1"/>
    <property type="molecule type" value="Genomic_DNA"/>
</dbReference>
<dbReference type="STRING" id="1703345.A3860_26030"/>
<evidence type="ECO:0000256" key="1">
    <source>
        <dbReference type="SAM" id="SignalP"/>
    </source>
</evidence>
<feature type="signal peptide" evidence="1">
    <location>
        <begin position="1"/>
        <end position="21"/>
    </location>
</feature>
<keyword evidence="4" id="KW-1185">Reference proteome</keyword>
<evidence type="ECO:0000313" key="3">
    <source>
        <dbReference type="EMBL" id="OQP62776.1"/>
    </source>
</evidence>
<accession>A0A1V9FX10</accession>